<dbReference type="Gene3D" id="1.10.630.10">
    <property type="entry name" value="Cytochrome P450"/>
    <property type="match status" value="1"/>
</dbReference>
<accession>A0A210PFZ3</accession>
<dbReference type="PANTHER" id="PTHR24302">
    <property type="entry name" value="CYTOCHROME P450 FAMILY 3"/>
    <property type="match status" value="1"/>
</dbReference>
<keyword evidence="14" id="KW-1185">Reference proteome</keyword>
<comment type="cofactor">
    <cofactor evidence="10">
        <name>heme</name>
        <dbReference type="ChEBI" id="CHEBI:30413"/>
    </cofactor>
</comment>
<dbReference type="InterPro" id="IPR017972">
    <property type="entry name" value="Cyt_P450_CS"/>
</dbReference>
<keyword evidence="8 10" id="KW-0408">Iron</keyword>
<reference evidence="13 14" key="1">
    <citation type="journal article" date="2017" name="Nat. Ecol. Evol.">
        <title>Scallop genome provides insights into evolution of bilaterian karyotype and development.</title>
        <authorList>
            <person name="Wang S."/>
            <person name="Zhang J."/>
            <person name="Jiao W."/>
            <person name="Li J."/>
            <person name="Xun X."/>
            <person name="Sun Y."/>
            <person name="Guo X."/>
            <person name="Huan P."/>
            <person name="Dong B."/>
            <person name="Zhang L."/>
            <person name="Hu X."/>
            <person name="Sun X."/>
            <person name="Wang J."/>
            <person name="Zhao C."/>
            <person name="Wang Y."/>
            <person name="Wang D."/>
            <person name="Huang X."/>
            <person name="Wang R."/>
            <person name="Lv J."/>
            <person name="Li Y."/>
            <person name="Zhang Z."/>
            <person name="Liu B."/>
            <person name="Lu W."/>
            <person name="Hui Y."/>
            <person name="Liang J."/>
            <person name="Zhou Z."/>
            <person name="Hou R."/>
            <person name="Li X."/>
            <person name="Liu Y."/>
            <person name="Li H."/>
            <person name="Ning X."/>
            <person name="Lin Y."/>
            <person name="Zhao L."/>
            <person name="Xing Q."/>
            <person name="Dou J."/>
            <person name="Li Y."/>
            <person name="Mao J."/>
            <person name="Guo H."/>
            <person name="Dou H."/>
            <person name="Li T."/>
            <person name="Mu C."/>
            <person name="Jiang W."/>
            <person name="Fu Q."/>
            <person name="Fu X."/>
            <person name="Miao Y."/>
            <person name="Liu J."/>
            <person name="Yu Q."/>
            <person name="Li R."/>
            <person name="Liao H."/>
            <person name="Li X."/>
            <person name="Kong Y."/>
            <person name="Jiang Z."/>
            <person name="Chourrout D."/>
            <person name="Li R."/>
            <person name="Bao Z."/>
        </authorList>
    </citation>
    <scope>NUCLEOTIDE SEQUENCE [LARGE SCALE GENOMIC DNA]</scope>
    <source>
        <strain evidence="13 14">PY_sf001</strain>
    </source>
</reference>
<feature type="binding site" description="axial binding residue" evidence="10">
    <location>
        <position position="448"/>
    </location>
    <ligand>
        <name>heme</name>
        <dbReference type="ChEBI" id="CHEBI:30413"/>
    </ligand>
    <ligandPart>
        <name>Fe</name>
        <dbReference type="ChEBI" id="CHEBI:18248"/>
    </ligandPart>
</feature>
<evidence type="ECO:0000256" key="12">
    <source>
        <dbReference type="SAM" id="Phobius"/>
    </source>
</evidence>
<evidence type="ECO:0000256" key="5">
    <source>
        <dbReference type="ARBA" id="ARBA00022723"/>
    </source>
</evidence>
<dbReference type="SUPFAM" id="SSF48264">
    <property type="entry name" value="Cytochrome P450"/>
    <property type="match status" value="1"/>
</dbReference>
<dbReference type="AlphaFoldDB" id="A0A210PFZ3"/>
<dbReference type="STRING" id="6573.A0A210PFZ3"/>
<organism evidence="13 14">
    <name type="scientific">Mizuhopecten yessoensis</name>
    <name type="common">Japanese scallop</name>
    <name type="synonym">Patinopecten yessoensis</name>
    <dbReference type="NCBI Taxonomy" id="6573"/>
    <lineage>
        <taxon>Eukaryota</taxon>
        <taxon>Metazoa</taxon>
        <taxon>Spiralia</taxon>
        <taxon>Lophotrochozoa</taxon>
        <taxon>Mollusca</taxon>
        <taxon>Bivalvia</taxon>
        <taxon>Autobranchia</taxon>
        <taxon>Pteriomorphia</taxon>
        <taxon>Pectinida</taxon>
        <taxon>Pectinoidea</taxon>
        <taxon>Pectinidae</taxon>
        <taxon>Mizuhopecten</taxon>
    </lineage>
</organism>
<dbReference type="Pfam" id="PF00067">
    <property type="entry name" value="p450"/>
    <property type="match status" value="1"/>
</dbReference>
<evidence type="ECO:0000313" key="14">
    <source>
        <dbReference type="Proteomes" id="UP000242188"/>
    </source>
</evidence>
<keyword evidence="7 11" id="KW-0560">Oxidoreductase</keyword>
<keyword evidence="12" id="KW-0812">Transmembrane</keyword>
<gene>
    <name evidence="13" type="ORF">KP79_PYT24561</name>
</gene>
<evidence type="ECO:0000256" key="6">
    <source>
        <dbReference type="ARBA" id="ARBA00022848"/>
    </source>
</evidence>
<evidence type="ECO:0000256" key="10">
    <source>
        <dbReference type="PIRSR" id="PIRSR602401-1"/>
    </source>
</evidence>
<comment type="caution">
    <text evidence="13">The sequence shown here is derived from an EMBL/GenBank/DDBJ whole genome shotgun (WGS) entry which is preliminary data.</text>
</comment>
<dbReference type="GO" id="GO:0008395">
    <property type="term" value="F:steroid hydroxylase activity"/>
    <property type="evidence" value="ECO:0007669"/>
    <property type="project" value="TreeGrafter"/>
</dbReference>
<keyword evidence="6" id="KW-0492">Microsome</keyword>
<dbReference type="FunFam" id="1.10.630.10:FF:000042">
    <property type="entry name" value="Cytochrome P450"/>
    <property type="match status" value="1"/>
</dbReference>
<comment type="function">
    <text evidence="9">Cytochromes P450 are a group of heme-thiolate monooxygenases. They oxidize a variety of structurally unrelated compounds, including steroids, fatty acids, and xenobiotics.</text>
</comment>
<keyword evidence="11" id="KW-0503">Monooxygenase</keyword>
<name>A0A210PFZ3_MIZYE</name>
<keyword evidence="12" id="KW-1133">Transmembrane helix</keyword>
<dbReference type="PROSITE" id="PS00086">
    <property type="entry name" value="CYTOCHROME_P450"/>
    <property type="match status" value="1"/>
</dbReference>
<evidence type="ECO:0000256" key="7">
    <source>
        <dbReference type="ARBA" id="ARBA00023002"/>
    </source>
</evidence>
<dbReference type="PRINTS" id="PR00463">
    <property type="entry name" value="EP450I"/>
</dbReference>
<dbReference type="CDD" id="cd11055">
    <property type="entry name" value="CYP3A-like"/>
    <property type="match status" value="1"/>
</dbReference>
<dbReference type="GO" id="GO:0016705">
    <property type="term" value="F:oxidoreductase activity, acting on paired donors, with incorporation or reduction of molecular oxygen"/>
    <property type="evidence" value="ECO:0007669"/>
    <property type="project" value="InterPro"/>
</dbReference>
<dbReference type="GO" id="GO:0005789">
    <property type="term" value="C:endoplasmic reticulum membrane"/>
    <property type="evidence" value="ECO:0007669"/>
    <property type="project" value="UniProtKB-SubCell"/>
</dbReference>
<comment type="similarity">
    <text evidence="3 11">Belongs to the cytochrome P450 family.</text>
</comment>
<dbReference type="InterPro" id="IPR050705">
    <property type="entry name" value="Cytochrome_P450_3A"/>
</dbReference>
<protein>
    <submittedName>
        <fullName evidence="13">Cytochrome P450 3A24</fullName>
    </submittedName>
</protein>
<dbReference type="EMBL" id="NEDP02076728">
    <property type="protein sequence ID" value="OWF35410.1"/>
    <property type="molecule type" value="Genomic_DNA"/>
</dbReference>
<dbReference type="InterPro" id="IPR001128">
    <property type="entry name" value="Cyt_P450"/>
</dbReference>
<feature type="transmembrane region" description="Helical" evidence="12">
    <location>
        <begin position="6"/>
        <end position="27"/>
    </location>
</feature>
<evidence type="ECO:0000256" key="3">
    <source>
        <dbReference type="ARBA" id="ARBA00010617"/>
    </source>
</evidence>
<evidence type="ECO:0000256" key="11">
    <source>
        <dbReference type="RuleBase" id="RU000461"/>
    </source>
</evidence>
<dbReference type="PRINTS" id="PR00385">
    <property type="entry name" value="P450"/>
</dbReference>
<keyword evidence="12" id="KW-0472">Membrane</keyword>
<evidence type="ECO:0000256" key="8">
    <source>
        <dbReference type="ARBA" id="ARBA00023004"/>
    </source>
</evidence>
<sequence>MDETSFLGGWGITVALGCGALTLIYIYNSWWVRRMRKEGVAGPRGFPILGCAPHIIWNGLMESEQEWIKQYGDIVGWASGQQLNLVVKDPDFLKEILVKDFSHFTDRGTSIHGHPIMAKNVFFAEGKAWKRIRAILSPTFSTSKMKLMNEDINRCAKTLAANLQEAARTGKVISPKDYFGAFTMDAIAATAFSLDVDSQTNPDEPLVTNAKGLFVPRKSFIFTLILGKIFPPLEYLFGWLQLGFFSGKVIDYFVRTVDLLVKDRRQNPNTRTDFMQLMVNAELENTTENSDLISMNKKLSTDEIIASSVIFFIAGYETTASLLRFSAYELALHPEIQERMLQEIQDTLGEAEPVYDNIRQLTYMDQVLYEVLRKYPPVNRITRAPSEDRVINGVTVRKWFRVIIPIYNIHHDPRFYPEPEVFNPERFADRTAQNSVLFLSFGFGPRNCLGMRLALMEAKIAMVRLLRSVKFVTCADTQIPLQLSSRPGLTQPKKPISLKVELRRFD</sequence>
<keyword evidence="4 10" id="KW-0349">Heme</keyword>
<evidence type="ECO:0000256" key="9">
    <source>
        <dbReference type="ARBA" id="ARBA00043906"/>
    </source>
</evidence>
<dbReference type="Proteomes" id="UP000242188">
    <property type="component" value="Unassembled WGS sequence"/>
</dbReference>
<keyword evidence="6" id="KW-0256">Endoplasmic reticulum</keyword>
<dbReference type="InterPro" id="IPR002401">
    <property type="entry name" value="Cyt_P450_E_grp-I"/>
</dbReference>
<proteinExistence type="inferred from homology"/>
<evidence type="ECO:0000256" key="4">
    <source>
        <dbReference type="ARBA" id="ARBA00022617"/>
    </source>
</evidence>
<evidence type="ECO:0000313" key="13">
    <source>
        <dbReference type="EMBL" id="OWF35410.1"/>
    </source>
</evidence>
<dbReference type="InterPro" id="IPR036396">
    <property type="entry name" value="Cyt_P450_sf"/>
</dbReference>
<evidence type="ECO:0000256" key="1">
    <source>
        <dbReference type="ARBA" id="ARBA00004174"/>
    </source>
</evidence>
<dbReference type="PANTHER" id="PTHR24302:SF15">
    <property type="entry name" value="FATTY-ACID PEROXYGENASE"/>
    <property type="match status" value="1"/>
</dbReference>
<dbReference type="GO" id="GO:0005506">
    <property type="term" value="F:iron ion binding"/>
    <property type="evidence" value="ECO:0007669"/>
    <property type="project" value="InterPro"/>
</dbReference>
<keyword evidence="5 10" id="KW-0479">Metal-binding</keyword>
<evidence type="ECO:0000256" key="2">
    <source>
        <dbReference type="ARBA" id="ARBA00004406"/>
    </source>
</evidence>
<dbReference type="GO" id="GO:0020037">
    <property type="term" value="F:heme binding"/>
    <property type="evidence" value="ECO:0007669"/>
    <property type="project" value="InterPro"/>
</dbReference>
<comment type="subcellular location">
    <subcellularLocation>
        <location evidence="2">Endoplasmic reticulum membrane</location>
        <topology evidence="2">Peripheral membrane protein</topology>
    </subcellularLocation>
    <subcellularLocation>
        <location evidence="1">Microsome membrane</location>
        <topology evidence="1">Peripheral membrane protein</topology>
    </subcellularLocation>
</comment>
<dbReference type="OrthoDB" id="2789670at2759"/>